<gene>
    <name evidence="1" type="ordered locus">BMS_0826</name>
</gene>
<sequence length="207" mass="22615">MKLFPYIFVLLLSVSCGELTGESTGANILDKTSDLIGGLSSVSAGENKYLLSGTAKNGGNAGHYFRLKFELPESEKISFYFFSSRSLNTGVKYSFKREAGSVLLTMSLNGLEDTVELQSFSDSLEVDVAIDIHNDHTDAHMLVWDFNGPRGDREDCSFDGGCLYNTEDFAFDVWLGVGKASGTFWGFEGDRSLIKLLEGPLDAISDV</sequence>
<evidence type="ECO:0000313" key="1">
    <source>
        <dbReference type="EMBL" id="CBW25722.1"/>
    </source>
</evidence>
<dbReference type="AlphaFoldDB" id="E1WX21"/>
<keyword evidence="2" id="KW-1185">Reference proteome</keyword>
<dbReference type="KEGG" id="bmx:BMS_0826"/>
<dbReference type="Proteomes" id="UP000008963">
    <property type="component" value="Chromosome"/>
</dbReference>
<protein>
    <submittedName>
        <fullName evidence="1">Membrane protein</fullName>
    </submittedName>
</protein>
<accession>E1WX21</accession>
<proteinExistence type="predicted"/>
<name>E1WX21_HALMS</name>
<organism evidence="1 2">
    <name type="scientific">Halobacteriovorax marinus (strain ATCC BAA-682 / DSM 15412 / SJ)</name>
    <name type="common">Bacteriovorax marinus</name>
    <dbReference type="NCBI Taxonomy" id="862908"/>
    <lineage>
        <taxon>Bacteria</taxon>
        <taxon>Pseudomonadati</taxon>
        <taxon>Bdellovibrionota</taxon>
        <taxon>Bacteriovoracia</taxon>
        <taxon>Bacteriovoracales</taxon>
        <taxon>Halobacteriovoraceae</taxon>
        <taxon>Halobacteriovorax</taxon>
    </lineage>
</organism>
<dbReference type="EMBL" id="FQ312005">
    <property type="protein sequence ID" value="CBW25722.1"/>
    <property type="molecule type" value="Genomic_DNA"/>
</dbReference>
<dbReference type="PATRIC" id="fig|862908.3.peg.789"/>
<dbReference type="HOGENOM" id="CLU_1324854_0_0_7"/>
<evidence type="ECO:0000313" key="2">
    <source>
        <dbReference type="Proteomes" id="UP000008963"/>
    </source>
</evidence>
<dbReference type="PROSITE" id="PS51257">
    <property type="entry name" value="PROKAR_LIPOPROTEIN"/>
    <property type="match status" value="1"/>
</dbReference>
<dbReference type="STRING" id="862908.BMS_0826"/>
<reference evidence="2" key="1">
    <citation type="journal article" date="2013" name="ISME J.">
        <title>A small predatory core genome in the divergent marine Bacteriovorax marinus SJ and the terrestrial Bdellovibrio bacteriovorus.</title>
        <authorList>
            <person name="Crossman L.C."/>
            <person name="Chen H."/>
            <person name="Cerdeno-Tarraga A.M."/>
            <person name="Brooks K."/>
            <person name="Quail M.A."/>
            <person name="Pineiro S.A."/>
            <person name="Hobley L."/>
            <person name="Sockett R.E."/>
            <person name="Bentley S.D."/>
            <person name="Parkhill J."/>
            <person name="Williams H.N."/>
            <person name="Stine O.C."/>
        </authorList>
    </citation>
    <scope>NUCLEOTIDE SEQUENCE [LARGE SCALE GENOMIC DNA]</scope>
    <source>
        <strain evidence="2">ATCC BAA-682 / DSM 15412 / SJ</strain>
    </source>
</reference>